<proteinExistence type="predicted"/>
<dbReference type="AlphaFoldDB" id="A0A2G5UKB5"/>
<dbReference type="OrthoDB" id="5871217at2759"/>
<accession>A0A2G5UKB5</accession>
<dbReference type="SUPFAM" id="SSF52113">
    <property type="entry name" value="BRCT domain"/>
    <property type="match status" value="1"/>
</dbReference>
<dbReference type="Gene3D" id="3.40.50.10190">
    <property type="entry name" value="BRCT domain"/>
    <property type="match status" value="1"/>
</dbReference>
<gene>
    <name evidence="5" type="primary">Cnig_chr_III.g11431</name>
    <name evidence="5" type="ORF">B9Z55_011431</name>
</gene>
<dbReference type="InterPro" id="IPR036420">
    <property type="entry name" value="BRCT_dom_sf"/>
</dbReference>
<dbReference type="SMART" id="SM00453">
    <property type="entry name" value="WSN"/>
    <property type="match status" value="1"/>
</dbReference>
<dbReference type="STRING" id="1611254.A0A2G5UKB5"/>
<protein>
    <recommendedName>
        <fullName evidence="4">BRCT domain-containing protein</fullName>
    </recommendedName>
</protein>
<comment type="caution">
    <text evidence="5">The sequence shown here is derived from an EMBL/GenBank/DDBJ whole genome shotgun (WGS) entry which is preliminary data.</text>
</comment>
<evidence type="ECO:0000259" key="4">
    <source>
        <dbReference type="PROSITE" id="PS50172"/>
    </source>
</evidence>
<keyword evidence="6" id="KW-1185">Reference proteome</keyword>
<dbReference type="InterPro" id="IPR003125">
    <property type="entry name" value="WSN"/>
</dbReference>
<dbReference type="Pfam" id="PF12796">
    <property type="entry name" value="Ank_2"/>
    <property type="match status" value="1"/>
</dbReference>
<dbReference type="SUPFAM" id="SSF48403">
    <property type="entry name" value="Ankyrin repeat"/>
    <property type="match status" value="1"/>
</dbReference>
<keyword evidence="2" id="KW-0472">Membrane</keyword>
<dbReference type="InterPro" id="IPR036770">
    <property type="entry name" value="Ankyrin_rpt-contain_sf"/>
</dbReference>
<dbReference type="EMBL" id="PDUG01000003">
    <property type="protein sequence ID" value="PIC39883.1"/>
    <property type="molecule type" value="Genomic_DNA"/>
</dbReference>
<dbReference type="PROSITE" id="PS50297">
    <property type="entry name" value="ANK_REP_REGION"/>
    <property type="match status" value="1"/>
</dbReference>
<dbReference type="InterPro" id="IPR053345">
    <property type="entry name" value="Ankyrin_repeat-containing"/>
</dbReference>
<evidence type="ECO:0000256" key="1">
    <source>
        <dbReference type="PROSITE-ProRule" id="PRU00023"/>
    </source>
</evidence>
<sequence length="1150" mass="131844">MWTHNIFLLYAICLGVVLAGSGDGTDGKASDLQIVYDELATLTRITNAITLQSAALKKSVKVRDVITELLKVDPQNFTNLINYKPEALSASIQRLMNKTVALTNFGKDDWIILESGREWLSTVKEGYDSGSRIKDFEVQDFFDLLYANEELFPCSDVIQNVPKSDDLNSQKSRNWLIQNTQPILNCFKNLKKDSTNFRKIESNINHFLALNTLLETFQTLEKLKIQPSNFLKVLGKMFKTTEPLWSIDPTSGKIFQEAVDSLNVMFPIASHSEILLTLGFPEKGDMAKVVEDLNSKWFNEKVARGKSVDVLRTELAGFFKFGKLMKTIELSWKKFEDGFIQQKNLAAKKSSELGRLYELGGNDPQNKMDKISKFAKNYKDYCSDMKDSNPNETQEFQNSGLKSMVDLGKKFVEVGNLLTKISTEIAEKDLKSDLEKVKKSKNEQYPTLTSLVSDFEELKKLRKEISGKIETLLKSYNKDVMITSTTNTLDSIKSVRECFKMLANQKSDPAILLEITQYLKTVHTVSNLAEIDEIQGVLKQFTVMRDDVSEAEQFVKNIGPNYYKEKHQPNNPILKLESPQEMILSLGRGMMVLRDMTRAWNLRDTILDATKFSGNFNSRIIQFVKAPSVQTIWPERQKRFEKLVNELRELNNFAGPIKDKGLLTMRKILDDATKVHGFPEVFKYLATYFSDKDKEFEVIQKLAKIDMDFASHKGYLHAASLSFDELRLYFDDIFGISKDPHHEVEHNYLTATLICLAVFLAILITVVLIFALTKSGRKRIRKLYFYYFAKPEDFEKRWRYSLFMDRVEGKNALHDAVREINPTNTLKRLKKGAYINVFNQHGNTPLHVATKRGYPDIVEILIKNGADRTYLNAQNKTPEQMIPQNWRISQTTQTEATERFEDVENVYKKYRNKKFRPRVPEEFPSSSFHIYIEDTVDDGLTNEFMKKFQSITSFEALPTTTHCIVKTDSEGILEIDAIEMVFWILSGVIIVRDTWLSDCLKNEKLIEKDSMYLVEKVRYKGMIYDTVIQWSNAMAKGSMPYLYGVYVAVLIPEYPSLVTLATIVTTHGGIICSEALPNRQNFKPDSHPYLHAHLGPIFIIHDGNQNLDAFRTDTVYSLFTVEEFSGFMLKRAINVDTRTDPVPIVTESDD</sequence>
<feature type="chain" id="PRO_5013727748" description="BRCT domain-containing protein" evidence="3">
    <location>
        <begin position="20"/>
        <end position="1150"/>
    </location>
</feature>
<dbReference type="SMART" id="SM00248">
    <property type="entry name" value="ANK"/>
    <property type="match status" value="2"/>
</dbReference>
<feature type="domain" description="BRCT" evidence="4">
    <location>
        <begin position="960"/>
        <end position="1013"/>
    </location>
</feature>
<feature type="repeat" description="ANK" evidence="1">
    <location>
        <begin position="841"/>
        <end position="873"/>
    </location>
</feature>
<dbReference type="InterPro" id="IPR002110">
    <property type="entry name" value="Ankyrin_rpt"/>
</dbReference>
<dbReference type="InterPro" id="IPR001357">
    <property type="entry name" value="BRCT_dom"/>
</dbReference>
<evidence type="ECO:0000256" key="2">
    <source>
        <dbReference type="SAM" id="Phobius"/>
    </source>
</evidence>
<dbReference type="PANTHER" id="PTHR22956">
    <property type="entry name" value="ANKYRIN REPEAT-CONTAINING PROTEIN F37A4.4-RELATED-RELATED"/>
    <property type="match status" value="1"/>
</dbReference>
<reference evidence="6" key="1">
    <citation type="submission" date="2017-10" db="EMBL/GenBank/DDBJ databases">
        <title>Rapid genome shrinkage in a self-fertile nematode reveals novel sperm competition proteins.</title>
        <authorList>
            <person name="Yin D."/>
            <person name="Schwarz E.M."/>
            <person name="Thomas C.G."/>
            <person name="Felde R.L."/>
            <person name="Korf I.F."/>
            <person name="Cutter A.D."/>
            <person name="Schartner C.M."/>
            <person name="Ralston E.J."/>
            <person name="Meyer B.J."/>
            <person name="Haag E.S."/>
        </authorList>
    </citation>
    <scope>NUCLEOTIDE SEQUENCE [LARGE SCALE GENOMIC DNA]</scope>
    <source>
        <strain evidence="6">JU1422</strain>
    </source>
</reference>
<dbReference type="PANTHER" id="PTHR22956:SF17">
    <property type="entry name" value="ANKYRIN REPEAT-CONTAINING PROTEIN F37A4.4-RELATED"/>
    <property type="match status" value="1"/>
</dbReference>
<name>A0A2G5UKB5_9PELO</name>
<evidence type="ECO:0000256" key="3">
    <source>
        <dbReference type="SAM" id="SignalP"/>
    </source>
</evidence>
<evidence type="ECO:0000313" key="6">
    <source>
        <dbReference type="Proteomes" id="UP000230233"/>
    </source>
</evidence>
<dbReference type="PROSITE" id="PS50172">
    <property type="entry name" value="BRCT"/>
    <property type="match status" value="1"/>
</dbReference>
<keyword evidence="3" id="KW-0732">Signal</keyword>
<keyword evidence="1" id="KW-0040">ANK repeat</keyword>
<dbReference type="PROSITE" id="PS50088">
    <property type="entry name" value="ANK_REPEAT"/>
    <property type="match status" value="1"/>
</dbReference>
<evidence type="ECO:0000313" key="5">
    <source>
        <dbReference type="EMBL" id="PIC39883.1"/>
    </source>
</evidence>
<organism evidence="5 6">
    <name type="scientific">Caenorhabditis nigoni</name>
    <dbReference type="NCBI Taxonomy" id="1611254"/>
    <lineage>
        <taxon>Eukaryota</taxon>
        <taxon>Metazoa</taxon>
        <taxon>Ecdysozoa</taxon>
        <taxon>Nematoda</taxon>
        <taxon>Chromadorea</taxon>
        <taxon>Rhabditida</taxon>
        <taxon>Rhabditina</taxon>
        <taxon>Rhabditomorpha</taxon>
        <taxon>Rhabditoidea</taxon>
        <taxon>Rhabditidae</taxon>
        <taxon>Peloderinae</taxon>
        <taxon>Caenorhabditis</taxon>
    </lineage>
</organism>
<feature type="signal peptide" evidence="3">
    <location>
        <begin position="1"/>
        <end position="19"/>
    </location>
</feature>
<dbReference type="Gene3D" id="1.25.40.20">
    <property type="entry name" value="Ankyrin repeat-containing domain"/>
    <property type="match status" value="1"/>
</dbReference>
<dbReference type="Proteomes" id="UP000230233">
    <property type="component" value="Chromosome III"/>
</dbReference>
<feature type="transmembrane region" description="Helical" evidence="2">
    <location>
        <begin position="748"/>
        <end position="772"/>
    </location>
</feature>
<keyword evidence="2" id="KW-0812">Transmembrane</keyword>
<dbReference type="SMART" id="SM00292">
    <property type="entry name" value="BRCT"/>
    <property type="match status" value="1"/>
</dbReference>
<keyword evidence="2" id="KW-1133">Transmembrane helix</keyword>
<dbReference type="Pfam" id="PF02206">
    <property type="entry name" value="WSN"/>
    <property type="match status" value="1"/>
</dbReference>